<dbReference type="InterPro" id="IPR000600">
    <property type="entry name" value="ROK"/>
</dbReference>
<reference evidence="2 3" key="1">
    <citation type="submission" date="2019-06" db="EMBL/GenBank/DDBJ databases">
        <title>Genome of new Rhodobacteraceae sp. SM1903.</title>
        <authorList>
            <person name="Ren X."/>
        </authorList>
    </citation>
    <scope>NUCLEOTIDE SEQUENCE [LARGE SCALE GENOMIC DNA]</scope>
    <source>
        <strain evidence="2 3">SM1903</strain>
    </source>
</reference>
<dbReference type="SUPFAM" id="SSF53067">
    <property type="entry name" value="Actin-like ATPase domain"/>
    <property type="match status" value="1"/>
</dbReference>
<keyword evidence="3" id="KW-1185">Reference proteome</keyword>
<dbReference type="InterPro" id="IPR036388">
    <property type="entry name" value="WH-like_DNA-bd_sf"/>
</dbReference>
<dbReference type="Gene3D" id="3.30.420.40">
    <property type="match status" value="2"/>
</dbReference>
<dbReference type="EMBL" id="VFFF01000001">
    <property type="protein sequence ID" value="TNY31785.1"/>
    <property type="molecule type" value="Genomic_DNA"/>
</dbReference>
<dbReference type="InterPro" id="IPR036390">
    <property type="entry name" value="WH_DNA-bd_sf"/>
</dbReference>
<dbReference type="Pfam" id="PF00480">
    <property type="entry name" value="ROK"/>
    <property type="match status" value="1"/>
</dbReference>
<evidence type="ECO:0000256" key="1">
    <source>
        <dbReference type="ARBA" id="ARBA00006479"/>
    </source>
</evidence>
<dbReference type="Proteomes" id="UP000314011">
    <property type="component" value="Unassembled WGS sequence"/>
</dbReference>
<dbReference type="PANTHER" id="PTHR18964">
    <property type="entry name" value="ROK (REPRESSOR, ORF, KINASE) FAMILY"/>
    <property type="match status" value="1"/>
</dbReference>
<dbReference type="Gene3D" id="1.10.10.10">
    <property type="entry name" value="Winged helix-like DNA-binding domain superfamily/Winged helix DNA-binding domain"/>
    <property type="match status" value="1"/>
</dbReference>
<gene>
    <name evidence="2" type="ORF">FHY64_00325</name>
</gene>
<comment type="similarity">
    <text evidence="1">Belongs to the ROK (NagC/XylR) family.</text>
</comment>
<sequence>MSSRPVLKGGQETSRALNRRSVLGLLRMKPGLSRAELAGQIGLSRAAITSVVNEMLDEGLLLEGETSAGAPGRRPIPLEIKYDAGFAVGVRVRGSSLQCVLTDLSTQVLETVVVPLEDTSPPGLVEAIATAVELLEAKNTGRGAPIIGIGVGIPGAVQAETGKVLRSFRLGWRNVQLARMLAARVEVPVWVDDDVHAFALAQFLFGAARHSGTSAVLAVGEGVAAASIVEGGVRRGAYGAAGKIGHIRIAPDGPLCECGRRGCLQSLHAEGGMVERWSKGGRAEFLAAIKAGESDALRIARESGEAIGRVAAIYCSTIDPTMLLIGGEATELGAAFLMPLQESLKDTIMADHVEIITDWDEAAWARGAAALATQRLFDFEAVQGALSMN</sequence>
<evidence type="ECO:0000313" key="3">
    <source>
        <dbReference type="Proteomes" id="UP000314011"/>
    </source>
</evidence>
<proteinExistence type="inferred from homology"/>
<dbReference type="SUPFAM" id="SSF46785">
    <property type="entry name" value="Winged helix' DNA-binding domain"/>
    <property type="match status" value="1"/>
</dbReference>
<name>A0A5C5GAF3_9RHOB</name>
<organism evidence="2 3">
    <name type="scientific">Pelagovum pacificum</name>
    <dbReference type="NCBI Taxonomy" id="2588711"/>
    <lineage>
        <taxon>Bacteria</taxon>
        <taxon>Pseudomonadati</taxon>
        <taxon>Pseudomonadota</taxon>
        <taxon>Alphaproteobacteria</taxon>
        <taxon>Rhodobacterales</taxon>
        <taxon>Paracoccaceae</taxon>
        <taxon>Pelagovum</taxon>
    </lineage>
</organism>
<dbReference type="RefSeq" id="WP_140192465.1">
    <property type="nucleotide sequence ID" value="NZ_CP065915.1"/>
</dbReference>
<evidence type="ECO:0000313" key="2">
    <source>
        <dbReference type="EMBL" id="TNY31785.1"/>
    </source>
</evidence>
<dbReference type="AlphaFoldDB" id="A0A5C5GAF3"/>
<dbReference type="InterPro" id="IPR043129">
    <property type="entry name" value="ATPase_NBD"/>
</dbReference>
<comment type="caution">
    <text evidence="2">The sequence shown here is derived from an EMBL/GenBank/DDBJ whole genome shotgun (WGS) entry which is preliminary data.</text>
</comment>
<protein>
    <submittedName>
        <fullName evidence="2">ROK family transcriptional regulator</fullName>
    </submittedName>
</protein>
<dbReference type="PANTHER" id="PTHR18964:SF149">
    <property type="entry name" value="BIFUNCTIONAL UDP-N-ACETYLGLUCOSAMINE 2-EPIMERASE_N-ACETYLMANNOSAMINE KINASE"/>
    <property type="match status" value="1"/>
</dbReference>
<dbReference type="Pfam" id="PF13412">
    <property type="entry name" value="HTH_24"/>
    <property type="match status" value="1"/>
</dbReference>
<dbReference type="OrthoDB" id="9810372at2"/>
<accession>A0A5C5GAF3</accession>